<organism evidence="1">
    <name type="scientific">Arundo donax</name>
    <name type="common">Giant reed</name>
    <name type="synonym">Donax arundinaceus</name>
    <dbReference type="NCBI Taxonomy" id="35708"/>
    <lineage>
        <taxon>Eukaryota</taxon>
        <taxon>Viridiplantae</taxon>
        <taxon>Streptophyta</taxon>
        <taxon>Embryophyta</taxon>
        <taxon>Tracheophyta</taxon>
        <taxon>Spermatophyta</taxon>
        <taxon>Magnoliopsida</taxon>
        <taxon>Liliopsida</taxon>
        <taxon>Poales</taxon>
        <taxon>Poaceae</taxon>
        <taxon>PACMAD clade</taxon>
        <taxon>Arundinoideae</taxon>
        <taxon>Arundineae</taxon>
        <taxon>Arundo</taxon>
    </lineage>
</organism>
<sequence length="17" mass="1827">MANDHEASSSSSLSKYL</sequence>
<reference evidence="1" key="1">
    <citation type="submission" date="2014-09" db="EMBL/GenBank/DDBJ databases">
        <authorList>
            <person name="Magalhaes I.L.F."/>
            <person name="Oliveira U."/>
            <person name="Santos F.R."/>
            <person name="Vidigal T.H.D.A."/>
            <person name="Brescovit A.D."/>
            <person name="Santos A.J."/>
        </authorList>
    </citation>
    <scope>NUCLEOTIDE SEQUENCE</scope>
    <source>
        <tissue evidence="1">Shoot tissue taken approximately 20 cm above the soil surface</tissue>
    </source>
</reference>
<protein>
    <submittedName>
        <fullName evidence="1">Uncharacterized protein</fullName>
    </submittedName>
</protein>
<name>A0A0A9BR86_ARUDO</name>
<evidence type="ECO:0000313" key="1">
    <source>
        <dbReference type="EMBL" id="JAD65926.1"/>
    </source>
</evidence>
<reference evidence="1" key="2">
    <citation type="journal article" date="2015" name="Data Brief">
        <title>Shoot transcriptome of the giant reed, Arundo donax.</title>
        <authorList>
            <person name="Barrero R.A."/>
            <person name="Guerrero F.D."/>
            <person name="Moolhuijzen P."/>
            <person name="Goolsby J.A."/>
            <person name="Tidwell J."/>
            <person name="Bellgard S.E."/>
            <person name="Bellgard M.I."/>
        </authorList>
    </citation>
    <scope>NUCLEOTIDE SEQUENCE</scope>
    <source>
        <tissue evidence="1">Shoot tissue taken approximately 20 cm above the soil surface</tissue>
    </source>
</reference>
<accession>A0A0A9BR86</accession>
<proteinExistence type="predicted"/>
<dbReference type="EMBL" id="GBRH01231969">
    <property type="protein sequence ID" value="JAD65926.1"/>
    <property type="molecule type" value="Transcribed_RNA"/>
</dbReference>
<dbReference type="AlphaFoldDB" id="A0A0A9BR86"/>